<reference evidence="3 4" key="1">
    <citation type="submission" date="2019-03" db="EMBL/GenBank/DDBJ databases">
        <title>Genomic Encyclopedia of Type Strains, Phase III (KMG-III): the genomes of soil and plant-associated and newly described type strains.</title>
        <authorList>
            <person name="Whitman W."/>
        </authorList>
    </citation>
    <scope>NUCLEOTIDE SEQUENCE [LARGE SCALE GENOMIC DNA]</scope>
    <source>
        <strain evidence="3 4">CECT 5797</strain>
    </source>
</reference>
<comment type="caution">
    <text evidence="3">The sequence shown here is derived from an EMBL/GenBank/DDBJ whole genome shotgun (WGS) entry which is preliminary data.</text>
</comment>
<dbReference type="GO" id="GO:0004113">
    <property type="term" value="F:2',3'-cyclic-nucleotide 3'-phosphodiesterase activity"/>
    <property type="evidence" value="ECO:0007669"/>
    <property type="project" value="InterPro"/>
</dbReference>
<feature type="active site" description="Proton donor" evidence="2">
    <location>
        <position position="39"/>
    </location>
</feature>
<dbReference type="Pfam" id="PF13563">
    <property type="entry name" value="2_5_RNA_ligase2"/>
    <property type="match status" value="1"/>
</dbReference>
<sequence length="171" mass="19322">MRLFLALEPPDELRQRLGELADTARARCGGRRMPDDSLHLTLAFLGEVAEERAAALAAWVGERPIPTGEWRLDAWGTFRRPGIVWVGGQTPDPELVLLHGSLWDELAAFGFDHRPGHFVPHVTLLRRARRLETQCLPAIDLAWPWRRLSLVRSFTEDDGARYQTLARSPVA</sequence>
<dbReference type="GO" id="GO:0008664">
    <property type="term" value="F:RNA 2',3'-cyclic 3'-phosphodiesterase activity"/>
    <property type="evidence" value="ECO:0007669"/>
    <property type="project" value="UniProtKB-EC"/>
</dbReference>
<evidence type="ECO:0000256" key="2">
    <source>
        <dbReference type="HAMAP-Rule" id="MF_01940"/>
    </source>
</evidence>
<dbReference type="HAMAP" id="MF_01940">
    <property type="entry name" value="RNA_CPDase"/>
    <property type="match status" value="1"/>
</dbReference>
<keyword evidence="3" id="KW-0436">Ligase</keyword>
<feature type="active site" description="Proton acceptor" evidence="2">
    <location>
        <position position="121"/>
    </location>
</feature>
<protein>
    <recommendedName>
        <fullName evidence="2">RNA 2',3'-cyclic phosphodiesterase</fullName>
        <shortName evidence="2">RNA 2',3'-CPDase</shortName>
        <ecNumber evidence="2">3.1.4.58</ecNumber>
    </recommendedName>
</protein>
<gene>
    <name evidence="3" type="ORF">DFP85_11866</name>
</gene>
<evidence type="ECO:0000313" key="3">
    <source>
        <dbReference type="EMBL" id="TDR51285.1"/>
    </source>
</evidence>
<dbReference type="SUPFAM" id="SSF55144">
    <property type="entry name" value="LigT-like"/>
    <property type="match status" value="1"/>
</dbReference>
<accession>A0A4R6ZGM8</accession>
<dbReference type="GO" id="GO:0016874">
    <property type="term" value="F:ligase activity"/>
    <property type="evidence" value="ECO:0007669"/>
    <property type="project" value="UniProtKB-KW"/>
</dbReference>
<dbReference type="EC" id="3.1.4.58" evidence="2"/>
<organism evidence="3 4">
    <name type="scientific">Halomonas ventosae</name>
    <dbReference type="NCBI Taxonomy" id="229007"/>
    <lineage>
        <taxon>Bacteria</taxon>
        <taxon>Pseudomonadati</taxon>
        <taxon>Pseudomonadota</taxon>
        <taxon>Gammaproteobacteria</taxon>
        <taxon>Oceanospirillales</taxon>
        <taxon>Halomonadaceae</taxon>
        <taxon>Halomonas</taxon>
    </lineage>
</organism>
<dbReference type="OrthoDB" id="7061261at2"/>
<dbReference type="InterPro" id="IPR009097">
    <property type="entry name" value="Cyclic_Pdiesterase"/>
</dbReference>
<dbReference type="NCBIfam" id="TIGR02258">
    <property type="entry name" value="2_5_ligase"/>
    <property type="match status" value="1"/>
</dbReference>
<dbReference type="AlphaFoldDB" id="A0A4R6ZGM8"/>
<comment type="similarity">
    <text evidence="2">Belongs to the 2H phosphoesterase superfamily. ThpR family.</text>
</comment>
<dbReference type="Proteomes" id="UP000295212">
    <property type="component" value="Unassembled WGS sequence"/>
</dbReference>
<dbReference type="PANTHER" id="PTHR35561:SF1">
    <property type="entry name" value="RNA 2',3'-CYCLIC PHOSPHODIESTERASE"/>
    <property type="match status" value="1"/>
</dbReference>
<proteinExistence type="inferred from homology"/>
<feature type="short sequence motif" description="HXTX 2" evidence="2">
    <location>
        <begin position="121"/>
        <end position="124"/>
    </location>
</feature>
<keyword evidence="1 2" id="KW-0378">Hydrolase</keyword>
<evidence type="ECO:0000313" key="4">
    <source>
        <dbReference type="Proteomes" id="UP000295212"/>
    </source>
</evidence>
<evidence type="ECO:0000256" key="1">
    <source>
        <dbReference type="ARBA" id="ARBA00022801"/>
    </source>
</evidence>
<feature type="short sequence motif" description="HXTX 1" evidence="2">
    <location>
        <begin position="39"/>
        <end position="42"/>
    </location>
</feature>
<dbReference type="PANTHER" id="PTHR35561">
    <property type="entry name" value="RNA 2',3'-CYCLIC PHOSPHODIESTERASE"/>
    <property type="match status" value="1"/>
</dbReference>
<dbReference type="EMBL" id="SNZJ01000018">
    <property type="protein sequence ID" value="TDR51285.1"/>
    <property type="molecule type" value="Genomic_DNA"/>
</dbReference>
<dbReference type="Gene3D" id="3.90.1140.10">
    <property type="entry name" value="Cyclic phosphodiesterase"/>
    <property type="match status" value="1"/>
</dbReference>
<name>A0A4R6ZGM8_9GAMM</name>
<dbReference type="RefSeq" id="WP_133637182.1">
    <property type="nucleotide sequence ID" value="NZ_SNZJ01000018.1"/>
</dbReference>
<comment type="function">
    <text evidence="2">Hydrolyzes RNA 2',3'-cyclic phosphodiester to an RNA 2'-phosphomonoester.</text>
</comment>
<comment type="catalytic activity">
    <reaction evidence="2">
        <text>a 3'-end 2',3'-cyclophospho-ribonucleotide-RNA + H2O = a 3'-end 2'-phospho-ribonucleotide-RNA + H(+)</text>
        <dbReference type="Rhea" id="RHEA:11828"/>
        <dbReference type="Rhea" id="RHEA-COMP:10464"/>
        <dbReference type="Rhea" id="RHEA-COMP:17353"/>
        <dbReference type="ChEBI" id="CHEBI:15377"/>
        <dbReference type="ChEBI" id="CHEBI:15378"/>
        <dbReference type="ChEBI" id="CHEBI:83064"/>
        <dbReference type="ChEBI" id="CHEBI:173113"/>
        <dbReference type="EC" id="3.1.4.58"/>
    </reaction>
</comment>
<dbReference type="InterPro" id="IPR004175">
    <property type="entry name" value="RNA_CPDase"/>
</dbReference>